<comment type="caution">
    <text evidence="1">The sequence shown here is derived from an EMBL/GenBank/DDBJ whole genome shotgun (WGS) entry which is preliminary data.</text>
</comment>
<protein>
    <submittedName>
        <fullName evidence="1">28632_t:CDS:1</fullName>
    </submittedName>
</protein>
<proteinExistence type="predicted"/>
<sequence length="44" mass="5056">EIKPSRPENTALAKEISRRRSSVECFFKAHSLEQRLSIQAKSIL</sequence>
<dbReference type="EMBL" id="CAJVPY010013742">
    <property type="protein sequence ID" value="CAG8742433.1"/>
    <property type="molecule type" value="Genomic_DNA"/>
</dbReference>
<accession>A0A9N9IPB4</accession>
<name>A0A9N9IPB4_9GLOM</name>
<evidence type="ECO:0000313" key="1">
    <source>
        <dbReference type="EMBL" id="CAG8742433.1"/>
    </source>
</evidence>
<reference evidence="1" key="1">
    <citation type="submission" date="2021-06" db="EMBL/GenBank/DDBJ databases">
        <authorList>
            <person name="Kallberg Y."/>
            <person name="Tangrot J."/>
            <person name="Rosling A."/>
        </authorList>
    </citation>
    <scope>NUCLEOTIDE SEQUENCE</scope>
    <source>
        <strain evidence="1">MA453B</strain>
    </source>
</reference>
<keyword evidence="2" id="KW-1185">Reference proteome</keyword>
<organism evidence="1 2">
    <name type="scientific">Dentiscutata erythropus</name>
    <dbReference type="NCBI Taxonomy" id="1348616"/>
    <lineage>
        <taxon>Eukaryota</taxon>
        <taxon>Fungi</taxon>
        <taxon>Fungi incertae sedis</taxon>
        <taxon>Mucoromycota</taxon>
        <taxon>Glomeromycotina</taxon>
        <taxon>Glomeromycetes</taxon>
        <taxon>Diversisporales</taxon>
        <taxon>Gigasporaceae</taxon>
        <taxon>Dentiscutata</taxon>
    </lineage>
</organism>
<feature type="non-terminal residue" evidence="1">
    <location>
        <position position="1"/>
    </location>
</feature>
<evidence type="ECO:0000313" key="2">
    <source>
        <dbReference type="Proteomes" id="UP000789405"/>
    </source>
</evidence>
<dbReference type="Proteomes" id="UP000789405">
    <property type="component" value="Unassembled WGS sequence"/>
</dbReference>
<gene>
    <name evidence="1" type="ORF">DERYTH_LOCUS16127</name>
</gene>
<dbReference type="AlphaFoldDB" id="A0A9N9IPB4"/>